<proteinExistence type="predicted"/>
<sequence>MQQIDPESDSDDSFDIAAIEAQIERSLNLNLETKYTEAIKQFRELSKKRSELKKNKTTDPVVARAKRDVKQQRKAAQESFIQLAKEYEKDADEFITWTINKNPSLTFINSWSNLKKKKLALFVCCLMTCAATFNEATVFANIGGKATKSLLQRLHSLIEPWYMSYTSEAPKNTDETVEAPKNTIETAILVEVSKKLPSLKEAMEAVDQASLKLSIAKQMLREVIKHQDDELQMAKAMMKSLD</sequence>
<keyword evidence="1" id="KW-0175">Coiled coil</keyword>
<feature type="coiled-coil region" evidence="1">
    <location>
        <begin position="28"/>
        <end position="55"/>
    </location>
</feature>
<organism evidence="2">
    <name type="scientific">viral metagenome</name>
    <dbReference type="NCBI Taxonomy" id="1070528"/>
    <lineage>
        <taxon>unclassified sequences</taxon>
        <taxon>metagenomes</taxon>
        <taxon>organismal metagenomes</taxon>
    </lineage>
</organism>
<evidence type="ECO:0000256" key="1">
    <source>
        <dbReference type="SAM" id="Coils"/>
    </source>
</evidence>
<accession>A0A6C0LRX3</accession>
<evidence type="ECO:0000313" key="2">
    <source>
        <dbReference type="EMBL" id="QHU32314.1"/>
    </source>
</evidence>
<name>A0A6C0LRX3_9ZZZZ</name>
<protein>
    <submittedName>
        <fullName evidence="2">Uncharacterized protein</fullName>
    </submittedName>
</protein>
<dbReference type="AlphaFoldDB" id="A0A6C0LRX3"/>
<reference evidence="2" key="1">
    <citation type="journal article" date="2020" name="Nature">
        <title>Giant virus diversity and host interactions through global metagenomics.</title>
        <authorList>
            <person name="Schulz F."/>
            <person name="Roux S."/>
            <person name="Paez-Espino D."/>
            <person name="Jungbluth S."/>
            <person name="Walsh D.A."/>
            <person name="Denef V.J."/>
            <person name="McMahon K.D."/>
            <person name="Konstantinidis K.T."/>
            <person name="Eloe-Fadrosh E.A."/>
            <person name="Kyrpides N.C."/>
            <person name="Woyke T."/>
        </authorList>
    </citation>
    <scope>NUCLEOTIDE SEQUENCE</scope>
    <source>
        <strain evidence="2">GVMAG-M-3300027963-9</strain>
    </source>
</reference>
<dbReference type="EMBL" id="MN740538">
    <property type="protein sequence ID" value="QHU32314.1"/>
    <property type="molecule type" value="Genomic_DNA"/>
</dbReference>